<name>A0ABY9WWZ1_9BACT</name>
<dbReference type="Proteomes" id="UP001611383">
    <property type="component" value="Chromosome"/>
</dbReference>
<accession>A0ABY9WWZ1</accession>
<sequence length="138" mass="15835">MDSRPASDDEFLEAVEAATWPGESFGHREHVRLGWLYLRRHGSEAGYARIQETIRRYATALGAAGKYHETMTRAWSAHVYAALRETPELERFDTFLAAHPELLNGKLLERHYRKETLESDEARRNWVAPDVSPLPGFP</sequence>
<evidence type="ECO:0000313" key="1">
    <source>
        <dbReference type="EMBL" id="WNG47642.1"/>
    </source>
</evidence>
<dbReference type="EMBL" id="CP043494">
    <property type="protein sequence ID" value="WNG47642.1"/>
    <property type="molecule type" value="Genomic_DNA"/>
</dbReference>
<protein>
    <submittedName>
        <fullName evidence="1">Uncharacterized protein</fullName>
    </submittedName>
</protein>
<organism evidence="1 2">
    <name type="scientific">Archangium minus</name>
    <dbReference type="NCBI Taxonomy" id="83450"/>
    <lineage>
        <taxon>Bacteria</taxon>
        <taxon>Pseudomonadati</taxon>
        <taxon>Myxococcota</taxon>
        <taxon>Myxococcia</taxon>
        <taxon>Myxococcales</taxon>
        <taxon>Cystobacterineae</taxon>
        <taxon>Archangiaceae</taxon>
        <taxon>Archangium</taxon>
    </lineage>
</organism>
<dbReference type="RefSeq" id="WP_395804224.1">
    <property type="nucleotide sequence ID" value="NZ_CP043494.1"/>
</dbReference>
<gene>
    <name evidence="1" type="ORF">F0U60_28595</name>
</gene>
<evidence type="ECO:0000313" key="2">
    <source>
        <dbReference type="Proteomes" id="UP001611383"/>
    </source>
</evidence>
<proteinExistence type="predicted"/>
<reference evidence="1 2" key="1">
    <citation type="submission" date="2019-08" db="EMBL/GenBank/DDBJ databases">
        <title>Archangium and Cystobacter genomes.</title>
        <authorList>
            <person name="Chen I.-C.K."/>
            <person name="Wielgoss S."/>
        </authorList>
    </citation>
    <scope>NUCLEOTIDE SEQUENCE [LARGE SCALE GENOMIC DNA]</scope>
    <source>
        <strain evidence="1 2">Cbm 6</strain>
    </source>
</reference>
<keyword evidence="2" id="KW-1185">Reference proteome</keyword>